<dbReference type="Gene3D" id="2.120.10.80">
    <property type="entry name" value="Kelch-type beta propeller"/>
    <property type="match status" value="1"/>
</dbReference>
<dbReference type="Proteomes" id="UP001346149">
    <property type="component" value="Unassembled WGS sequence"/>
</dbReference>
<accession>A0AAN7K930</accession>
<dbReference type="EMBL" id="JAXQNO010000024">
    <property type="protein sequence ID" value="KAK4762414.1"/>
    <property type="molecule type" value="Genomic_DNA"/>
</dbReference>
<gene>
    <name evidence="1" type="ORF">SAY86_008182</name>
</gene>
<dbReference type="Pfam" id="PF24681">
    <property type="entry name" value="Kelch_KLHDC2_KLHL20_DRC7"/>
    <property type="match status" value="1"/>
</dbReference>
<dbReference type="AlphaFoldDB" id="A0AAN7K930"/>
<proteinExistence type="predicted"/>
<dbReference type="PANTHER" id="PTHR46407">
    <property type="entry name" value="OS02G0208700 PROTEIN"/>
    <property type="match status" value="1"/>
</dbReference>
<dbReference type="CDD" id="cd22152">
    <property type="entry name" value="F-box_AtAFR-like"/>
    <property type="match status" value="1"/>
</dbReference>
<evidence type="ECO:0000313" key="1">
    <source>
        <dbReference type="EMBL" id="KAK4762414.1"/>
    </source>
</evidence>
<dbReference type="InterPro" id="IPR015915">
    <property type="entry name" value="Kelch-typ_b-propeller"/>
</dbReference>
<sequence length="345" mass="37842">MENFNSTEWIPGLPVEMGLECLIRIPYPAHQVASGVCRKWRELLQCPEFYNHRRRLGYTCKVVCLIQVLPPESLPDESKPRGSPRYGVTVFDPVSRSWERIAPPPRFSSGLPLFCRLAGCEGKLVVMGGWDPQSYDPVSDVFVYDFTAGEWHAGAPMPSKRSFFAAAGVGGRVYVAGGHDEGKNAMRSAWAYDPRGDEWAELPQLSQERDECEGLTVAADGGGEFWAVSGYATERQGAFEASAEVYVPGAAEWRRVDHAWEPSKCPRSCVAVTRDGRLVNLAESSSGVRIGACGVTLGELTLLTGSEYQGGPQRLYFGGQDGKFEKMSMPEDFSGFVQSGCCVEI</sequence>
<dbReference type="InterPro" id="IPR006652">
    <property type="entry name" value="Kelch_1"/>
</dbReference>
<dbReference type="GO" id="GO:2000762">
    <property type="term" value="P:regulation of phenylpropanoid metabolic process"/>
    <property type="evidence" value="ECO:0007669"/>
    <property type="project" value="InterPro"/>
</dbReference>
<dbReference type="InterPro" id="IPR044595">
    <property type="entry name" value="KMD1-4"/>
</dbReference>
<dbReference type="SMART" id="SM00612">
    <property type="entry name" value="Kelch"/>
    <property type="match status" value="2"/>
</dbReference>
<dbReference type="SUPFAM" id="SSF81383">
    <property type="entry name" value="F-box domain"/>
    <property type="match status" value="1"/>
</dbReference>
<dbReference type="SUPFAM" id="SSF117281">
    <property type="entry name" value="Kelch motif"/>
    <property type="match status" value="1"/>
</dbReference>
<protein>
    <recommendedName>
        <fullName evidence="3">F-box/kelch-repeat protein</fullName>
    </recommendedName>
</protein>
<comment type="caution">
    <text evidence="1">The sequence shown here is derived from an EMBL/GenBank/DDBJ whole genome shotgun (WGS) entry which is preliminary data.</text>
</comment>
<reference evidence="1 2" key="1">
    <citation type="journal article" date="2023" name="Hortic Res">
        <title>Pangenome of water caltrop reveals structural variations and asymmetric subgenome divergence after allopolyploidization.</title>
        <authorList>
            <person name="Zhang X."/>
            <person name="Chen Y."/>
            <person name="Wang L."/>
            <person name="Yuan Y."/>
            <person name="Fang M."/>
            <person name="Shi L."/>
            <person name="Lu R."/>
            <person name="Comes H.P."/>
            <person name="Ma Y."/>
            <person name="Chen Y."/>
            <person name="Huang G."/>
            <person name="Zhou Y."/>
            <person name="Zheng Z."/>
            <person name="Qiu Y."/>
        </authorList>
    </citation>
    <scope>NUCLEOTIDE SEQUENCE [LARGE SCALE GENOMIC DNA]</scope>
    <source>
        <strain evidence="1">F231</strain>
    </source>
</reference>
<name>A0AAN7K930_TRANT</name>
<evidence type="ECO:0008006" key="3">
    <source>
        <dbReference type="Google" id="ProtNLM"/>
    </source>
</evidence>
<organism evidence="1 2">
    <name type="scientific">Trapa natans</name>
    <name type="common">Water chestnut</name>
    <dbReference type="NCBI Taxonomy" id="22666"/>
    <lineage>
        <taxon>Eukaryota</taxon>
        <taxon>Viridiplantae</taxon>
        <taxon>Streptophyta</taxon>
        <taxon>Embryophyta</taxon>
        <taxon>Tracheophyta</taxon>
        <taxon>Spermatophyta</taxon>
        <taxon>Magnoliopsida</taxon>
        <taxon>eudicotyledons</taxon>
        <taxon>Gunneridae</taxon>
        <taxon>Pentapetalae</taxon>
        <taxon>rosids</taxon>
        <taxon>malvids</taxon>
        <taxon>Myrtales</taxon>
        <taxon>Lythraceae</taxon>
        <taxon>Trapa</taxon>
    </lineage>
</organism>
<evidence type="ECO:0000313" key="2">
    <source>
        <dbReference type="Proteomes" id="UP001346149"/>
    </source>
</evidence>
<keyword evidence="2" id="KW-1185">Reference proteome</keyword>
<dbReference type="GO" id="GO:0080037">
    <property type="term" value="P:negative regulation of cytokinin-activated signaling pathway"/>
    <property type="evidence" value="ECO:0007669"/>
    <property type="project" value="InterPro"/>
</dbReference>
<dbReference type="InterPro" id="IPR036047">
    <property type="entry name" value="F-box-like_dom_sf"/>
</dbReference>
<dbReference type="PANTHER" id="PTHR46407:SF6">
    <property type="entry name" value="F-BOX DOMAIN-CONTAINING PROTEIN"/>
    <property type="match status" value="1"/>
</dbReference>